<dbReference type="FunFam" id="3.40.50.300:FF:000398">
    <property type="entry name" value="Type IV pilus assembly ATPase PilB"/>
    <property type="match status" value="1"/>
</dbReference>
<dbReference type="FunFam" id="3.30.450.90:FF:000001">
    <property type="entry name" value="Type II secretion system ATPase GspE"/>
    <property type="match status" value="1"/>
</dbReference>
<gene>
    <name evidence="5" type="ORF">P6N53_15660</name>
</gene>
<dbReference type="InterPro" id="IPR027417">
    <property type="entry name" value="P-loop_NTPase"/>
</dbReference>
<dbReference type="Gene3D" id="3.40.50.300">
    <property type="entry name" value="P-loop containing nucleotide triphosphate hydrolases"/>
    <property type="match status" value="1"/>
</dbReference>
<dbReference type="GO" id="GO:0005886">
    <property type="term" value="C:plasma membrane"/>
    <property type="evidence" value="ECO:0007669"/>
    <property type="project" value="TreeGrafter"/>
</dbReference>
<dbReference type="Proteomes" id="UP001172911">
    <property type="component" value="Unassembled WGS sequence"/>
</dbReference>
<dbReference type="Gene3D" id="3.30.450.90">
    <property type="match status" value="1"/>
</dbReference>
<dbReference type="InterPro" id="IPR001482">
    <property type="entry name" value="T2SS/T4SS_dom"/>
</dbReference>
<evidence type="ECO:0000259" key="4">
    <source>
        <dbReference type="SMART" id="SM00382"/>
    </source>
</evidence>
<dbReference type="AlphaFoldDB" id="A0AAW7ZHD5"/>
<dbReference type="CDD" id="cd01129">
    <property type="entry name" value="PulE-GspE-like"/>
    <property type="match status" value="1"/>
</dbReference>
<evidence type="ECO:0000256" key="3">
    <source>
        <dbReference type="ARBA" id="ARBA00022840"/>
    </source>
</evidence>
<dbReference type="EMBL" id="JARPTC010000023">
    <property type="protein sequence ID" value="MDO7788665.1"/>
    <property type="molecule type" value="Genomic_DNA"/>
</dbReference>
<dbReference type="InterPro" id="IPR003593">
    <property type="entry name" value="AAA+_ATPase"/>
</dbReference>
<dbReference type="Pfam" id="PF00437">
    <property type="entry name" value="T2SSE"/>
    <property type="match status" value="1"/>
</dbReference>
<evidence type="ECO:0000313" key="5">
    <source>
        <dbReference type="EMBL" id="MDO7788665.1"/>
    </source>
</evidence>
<dbReference type="RefSeq" id="WP_304544803.1">
    <property type="nucleotide sequence ID" value="NZ_JARPTC010000023.1"/>
</dbReference>
<comment type="caution">
    <text evidence="5">The sequence shown here is derived from an EMBL/GenBank/DDBJ whole genome shotgun (WGS) entry which is preliminary data.</text>
</comment>
<evidence type="ECO:0000256" key="2">
    <source>
        <dbReference type="ARBA" id="ARBA00022741"/>
    </source>
</evidence>
<comment type="similarity">
    <text evidence="1">Belongs to the GSP E family.</text>
</comment>
<evidence type="ECO:0000313" key="6">
    <source>
        <dbReference type="Proteomes" id="UP001172911"/>
    </source>
</evidence>
<feature type="domain" description="AAA+ ATPase" evidence="4">
    <location>
        <begin position="180"/>
        <end position="301"/>
    </location>
</feature>
<protein>
    <submittedName>
        <fullName evidence="5">GspE/PulE family protein</fullName>
    </submittedName>
</protein>
<keyword evidence="2" id="KW-0547">Nucleotide-binding</keyword>
<sequence>MAEANDFSLNEEIQRILGPSVANEAALPYHSGVERVPEEAGIGDAPVVRVLNTIINQAIRDRASDIHIEPMKGQLRIRFRIDGLLHEKTFLSPSVLPPLVTRIKILASLDIAEKRLPQDGRFHAKSDKGEVDLRISTLPTVFGEKVVIRILSKSPELLQMGRLGYNQANLMRLSEIIRYSCGMILITGPTGSGKTTTLYALINQLNNSERNIVSIEEPVEYVMPGVNQTQVNNKTGLSFAAGLRSILRQDPNIIIVGEIRDLETANIAAKAGNSGHLVLSTLHTNDAPGAIARLVDMGVEPYVVASSVVGVVCQRLVRVLCPGCKEPYQLETRGMERDFSGIPKGQDVILYRPRGCPACRHIGYQGRTCIQEILPVSNTIRQMIKNRASELEIKLQGIAEGMKTIKKDGLERAIEGVTSIGEVMRVAFSEEEN</sequence>
<reference evidence="5" key="2">
    <citation type="submission" date="2023-03" db="EMBL/GenBank/DDBJ databases">
        <authorList>
            <person name="Zhang Z."/>
        </authorList>
    </citation>
    <scope>NUCLEOTIDE SEQUENCE</scope>
    <source>
        <strain evidence="5">DSA</strain>
    </source>
</reference>
<keyword evidence="6" id="KW-1185">Reference proteome</keyword>
<keyword evidence="3" id="KW-0067">ATP-binding</keyword>
<dbReference type="PANTHER" id="PTHR30258">
    <property type="entry name" value="TYPE II SECRETION SYSTEM PROTEIN GSPE-RELATED"/>
    <property type="match status" value="1"/>
</dbReference>
<dbReference type="PANTHER" id="PTHR30258:SF3">
    <property type="entry name" value="SLL1921 PROTEIN"/>
    <property type="match status" value="1"/>
</dbReference>
<dbReference type="SUPFAM" id="SSF52540">
    <property type="entry name" value="P-loop containing nucleoside triphosphate hydrolases"/>
    <property type="match status" value="1"/>
</dbReference>
<evidence type="ECO:0000256" key="1">
    <source>
        <dbReference type="ARBA" id="ARBA00006611"/>
    </source>
</evidence>
<reference evidence="5" key="1">
    <citation type="journal article" date="2023" name="J. Hazard. Mater.">
        <title>Anaerobic biodegradation of pyrene and benzo[a]pyrene by a new sulfate-reducing Desulforamulus aquiferis strain DSA.</title>
        <authorList>
            <person name="Zhang Z."/>
            <person name="Sun J."/>
            <person name="Gong X."/>
            <person name="Wang C."/>
            <person name="Wang H."/>
        </authorList>
    </citation>
    <scope>NUCLEOTIDE SEQUENCE</scope>
    <source>
        <strain evidence="5">DSA</strain>
    </source>
</reference>
<dbReference type="GO" id="GO:0005524">
    <property type="term" value="F:ATP binding"/>
    <property type="evidence" value="ECO:0007669"/>
    <property type="project" value="UniProtKB-KW"/>
</dbReference>
<dbReference type="SMART" id="SM00382">
    <property type="entry name" value="AAA"/>
    <property type="match status" value="1"/>
</dbReference>
<dbReference type="GO" id="GO:0016887">
    <property type="term" value="F:ATP hydrolysis activity"/>
    <property type="evidence" value="ECO:0007669"/>
    <property type="project" value="TreeGrafter"/>
</dbReference>
<name>A0AAW7ZHD5_9FIRM</name>
<proteinExistence type="inferred from homology"/>
<accession>A0AAW7ZHD5</accession>
<organism evidence="5 6">
    <name type="scientific">Desulforamulus aquiferis</name>
    <dbReference type="NCBI Taxonomy" id="1397668"/>
    <lineage>
        <taxon>Bacteria</taxon>
        <taxon>Bacillati</taxon>
        <taxon>Bacillota</taxon>
        <taxon>Clostridia</taxon>
        <taxon>Eubacteriales</taxon>
        <taxon>Peptococcaceae</taxon>
        <taxon>Desulforamulus</taxon>
    </lineage>
</organism>